<dbReference type="GO" id="GO:0005886">
    <property type="term" value="C:plasma membrane"/>
    <property type="evidence" value="ECO:0007669"/>
    <property type="project" value="UniProtKB-SubCell"/>
</dbReference>
<keyword evidence="7" id="KW-0598">Phosphotransferase system</keyword>
<evidence type="ECO:0000256" key="3">
    <source>
        <dbReference type="ARBA" id="ARBA00022475"/>
    </source>
</evidence>
<dbReference type="GO" id="GO:0090563">
    <property type="term" value="F:protein-phosphocysteine-sugar phosphotransferase activity"/>
    <property type="evidence" value="ECO:0007669"/>
    <property type="project" value="TreeGrafter"/>
</dbReference>
<organism evidence="15 16">
    <name type="scientific">Soehngenia longivitae</name>
    <dbReference type="NCBI Taxonomy" id="2562294"/>
    <lineage>
        <taxon>Bacteria</taxon>
        <taxon>Bacillati</taxon>
        <taxon>Bacillota</taxon>
        <taxon>Tissierellia</taxon>
        <taxon>Tissierellales</taxon>
        <taxon>Tissierellaceae</taxon>
        <taxon>Soehngenia</taxon>
    </lineage>
</organism>
<evidence type="ECO:0000256" key="7">
    <source>
        <dbReference type="ARBA" id="ARBA00022683"/>
    </source>
</evidence>
<dbReference type="Gene3D" id="3.40.50.2300">
    <property type="match status" value="1"/>
</dbReference>
<evidence type="ECO:0000256" key="10">
    <source>
        <dbReference type="ARBA" id="ARBA00022989"/>
    </source>
</evidence>
<dbReference type="PANTHER" id="PTHR30505:SF0">
    <property type="entry name" value="FRUCTOSE-LIKE PTS SYSTEM EIIBC COMPONENT-RELATED"/>
    <property type="match status" value="1"/>
</dbReference>
<evidence type="ECO:0000256" key="8">
    <source>
        <dbReference type="ARBA" id="ARBA00022692"/>
    </source>
</evidence>
<keyword evidence="10 12" id="KW-1133">Transmembrane helix</keyword>
<dbReference type="Proteomes" id="UP000298381">
    <property type="component" value="Unassembled WGS sequence"/>
</dbReference>
<keyword evidence="3" id="KW-1003">Cell membrane</keyword>
<dbReference type="GO" id="GO:0009401">
    <property type="term" value="P:phosphoenolpyruvate-dependent sugar phosphotransferase system"/>
    <property type="evidence" value="ECO:0007669"/>
    <property type="project" value="UniProtKB-KW"/>
</dbReference>
<feature type="domain" description="PTS EIIB type-2" evidence="13">
    <location>
        <begin position="1"/>
        <end position="98"/>
    </location>
</feature>
<feature type="transmembrane region" description="Helical" evidence="12">
    <location>
        <begin position="392"/>
        <end position="410"/>
    </location>
</feature>
<comment type="caution">
    <text evidence="15">The sequence shown here is derived from an EMBL/GenBank/DDBJ whole genome shotgun (WGS) entry which is preliminary data.</text>
</comment>
<dbReference type="InterPro" id="IPR003352">
    <property type="entry name" value="PTS_EIIC"/>
</dbReference>
<dbReference type="AlphaFoldDB" id="A0A4Z0D2L7"/>
<dbReference type="GO" id="GO:0016301">
    <property type="term" value="F:kinase activity"/>
    <property type="evidence" value="ECO:0007669"/>
    <property type="project" value="UniProtKB-KW"/>
</dbReference>
<dbReference type="PROSITE" id="PS51104">
    <property type="entry name" value="PTS_EIIC_TYPE_2"/>
    <property type="match status" value="1"/>
</dbReference>
<keyword evidence="11 12" id="KW-0472">Membrane</keyword>
<proteinExistence type="predicted"/>
<dbReference type="SUPFAM" id="SSF52794">
    <property type="entry name" value="PTS system IIB component-like"/>
    <property type="match status" value="1"/>
</dbReference>
<dbReference type="InterPro" id="IPR003353">
    <property type="entry name" value="PTS_IIB_fruc"/>
</dbReference>
<evidence type="ECO:0000256" key="2">
    <source>
        <dbReference type="ARBA" id="ARBA00022448"/>
    </source>
</evidence>
<dbReference type="Pfam" id="PF02302">
    <property type="entry name" value="PTS_IIB"/>
    <property type="match status" value="1"/>
</dbReference>
<keyword evidence="5" id="KW-0762">Sugar transport</keyword>
<feature type="domain" description="PTS EIIC type-2" evidence="14">
    <location>
        <begin position="125"/>
        <end position="461"/>
    </location>
</feature>
<dbReference type="GO" id="GO:0005351">
    <property type="term" value="F:carbohydrate:proton symporter activity"/>
    <property type="evidence" value="ECO:0007669"/>
    <property type="project" value="InterPro"/>
</dbReference>
<feature type="transmembrane region" description="Helical" evidence="12">
    <location>
        <begin position="167"/>
        <end position="191"/>
    </location>
</feature>
<comment type="subcellular location">
    <subcellularLocation>
        <location evidence="1">Cell inner membrane</location>
        <topology evidence="1">Multi-pass membrane protein</topology>
    </subcellularLocation>
</comment>
<dbReference type="InterPro" id="IPR006327">
    <property type="entry name" value="PTS_IIC_fruc"/>
</dbReference>
<dbReference type="EMBL" id="SRIB01000009">
    <property type="protein sequence ID" value="TFZ39787.1"/>
    <property type="molecule type" value="Genomic_DNA"/>
</dbReference>
<dbReference type="InterPro" id="IPR050864">
    <property type="entry name" value="Bacterial_PTS_Sugar_Transport"/>
</dbReference>
<evidence type="ECO:0000256" key="1">
    <source>
        <dbReference type="ARBA" id="ARBA00004429"/>
    </source>
</evidence>
<dbReference type="GO" id="GO:0022877">
    <property type="term" value="F:protein-N(PI)-phosphohistidine-fructose phosphotransferase system transporter activity"/>
    <property type="evidence" value="ECO:0007669"/>
    <property type="project" value="InterPro"/>
</dbReference>
<dbReference type="CDD" id="cd05569">
    <property type="entry name" value="PTS_IIB_fructose"/>
    <property type="match status" value="1"/>
</dbReference>
<keyword evidence="8 12" id="KW-0812">Transmembrane</keyword>
<protein>
    <submittedName>
        <fullName evidence="15">PTS fructose transporter subunit IIBC</fullName>
    </submittedName>
</protein>
<dbReference type="InterPro" id="IPR036095">
    <property type="entry name" value="PTS_EIIB-like_sf"/>
</dbReference>
<evidence type="ECO:0000259" key="13">
    <source>
        <dbReference type="PROSITE" id="PS51099"/>
    </source>
</evidence>
<dbReference type="PANTHER" id="PTHR30505">
    <property type="entry name" value="FRUCTOSE-LIKE PERMEASE"/>
    <property type="match status" value="1"/>
</dbReference>
<evidence type="ECO:0000256" key="11">
    <source>
        <dbReference type="ARBA" id="ARBA00023136"/>
    </source>
</evidence>
<feature type="transmembrane region" description="Helical" evidence="12">
    <location>
        <begin position="332"/>
        <end position="354"/>
    </location>
</feature>
<keyword evidence="6" id="KW-0808">Transferase</keyword>
<evidence type="ECO:0000256" key="6">
    <source>
        <dbReference type="ARBA" id="ARBA00022679"/>
    </source>
</evidence>
<evidence type="ECO:0000313" key="16">
    <source>
        <dbReference type="Proteomes" id="UP000298381"/>
    </source>
</evidence>
<dbReference type="Pfam" id="PF02378">
    <property type="entry name" value="PTS_EIIC"/>
    <property type="match status" value="1"/>
</dbReference>
<evidence type="ECO:0000256" key="9">
    <source>
        <dbReference type="ARBA" id="ARBA00022777"/>
    </source>
</evidence>
<dbReference type="PROSITE" id="PS51099">
    <property type="entry name" value="PTS_EIIB_TYPE_2"/>
    <property type="match status" value="1"/>
</dbReference>
<dbReference type="InterPro" id="IPR003501">
    <property type="entry name" value="PTS_EIIB_2/3"/>
</dbReference>
<accession>A0A4Z0D2L7</accession>
<evidence type="ECO:0000259" key="14">
    <source>
        <dbReference type="PROSITE" id="PS51104"/>
    </source>
</evidence>
<dbReference type="InterPro" id="IPR013011">
    <property type="entry name" value="PTS_EIIB_2"/>
</dbReference>
<dbReference type="OrthoDB" id="9782569at2"/>
<dbReference type="RefSeq" id="WP_135271339.1">
    <property type="nucleotide sequence ID" value="NZ_SRIB01000009.1"/>
</dbReference>
<dbReference type="FunFam" id="3.40.50.2300:FF:000014">
    <property type="entry name" value="PTS system fructose-like transporter subunit IIB"/>
    <property type="match status" value="1"/>
</dbReference>
<gene>
    <name evidence="15" type="ORF">E4100_07065</name>
</gene>
<dbReference type="NCBIfam" id="TIGR00829">
    <property type="entry name" value="FRU"/>
    <property type="match status" value="1"/>
</dbReference>
<dbReference type="NCBIfam" id="TIGR01427">
    <property type="entry name" value="PTS_IIC_fructo"/>
    <property type="match status" value="1"/>
</dbReference>
<evidence type="ECO:0000256" key="5">
    <source>
        <dbReference type="ARBA" id="ARBA00022597"/>
    </source>
</evidence>
<feature type="transmembrane region" description="Helical" evidence="12">
    <location>
        <begin position="430"/>
        <end position="451"/>
    </location>
</feature>
<keyword evidence="9" id="KW-0418">Kinase</keyword>
<reference evidence="15 16" key="1">
    <citation type="submission" date="2019-03" db="EMBL/GenBank/DDBJ databases">
        <title>Draft genome sequence data and analysis of a Fermenting Bacterium, Soehngenia longevitae strain 1933PT, isolated from petroleum reservoir in Azerbaijan.</title>
        <authorList>
            <person name="Grouzdev D.S."/>
            <person name="Bidzhieva S.K."/>
            <person name="Sokolova D.S."/>
            <person name="Tourova T.P."/>
            <person name="Poltaraus A.B."/>
            <person name="Nazina T.N."/>
        </authorList>
    </citation>
    <scope>NUCLEOTIDE SEQUENCE [LARGE SCALE GENOMIC DNA]</scope>
    <source>
        <strain evidence="15 16">1933P</strain>
    </source>
</reference>
<keyword evidence="4" id="KW-0597">Phosphoprotein</keyword>
<feature type="transmembrane region" description="Helical" evidence="12">
    <location>
        <begin position="212"/>
        <end position="233"/>
    </location>
</feature>
<feature type="transmembrane region" description="Helical" evidence="12">
    <location>
        <begin position="135"/>
        <end position="155"/>
    </location>
</feature>
<evidence type="ECO:0000256" key="12">
    <source>
        <dbReference type="SAM" id="Phobius"/>
    </source>
</evidence>
<keyword evidence="16" id="KW-1185">Reference proteome</keyword>
<dbReference type="InterPro" id="IPR013014">
    <property type="entry name" value="PTS_EIIC_2"/>
</dbReference>
<sequence>MKILAVTACPTGIAHTYMAAEALEEAAKKRGYDIKVETRGSVGVENELTDAEIREADAIILACDTAVPMERFEGKKLLNVSVSEAIKNADELIDRSLNANIYKPNVKNQENISSSEPNKKEPTGIYKHLMNGVSYMIPFVVAGGIAIAISFLFGYDSASNEGSLAAYLMGIGGGTGAFGLMIPVLAGYIAYSIADRPGLAPGMIGGMVATQINAGFLGGLVAGFLAGYIVLAIKKYIKLPKNLQGIMPVLIIPVLGSLSTGLLLFYVIGTPVAAINNGMNNFLMSMSGTNAIILGAILGLMMAVDMGGPINKAAYAFGTATLTAAVGTGSEIMAAVMAAGMAPPLGIALATILFKNKFTKAEIEAGKACWVLGASFITEGAIPFAAADPIRVIPSLMVGSAITGALSMAFKATLAVPHGGIFVFFAVENLVGYIISIVVGTVVTALLLGVFKKNIAELAAQSK</sequence>
<feature type="transmembrane region" description="Helical" evidence="12">
    <location>
        <begin position="245"/>
        <end position="269"/>
    </location>
</feature>
<evidence type="ECO:0000313" key="15">
    <source>
        <dbReference type="EMBL" id="TFZ39787.1"/>
    </source>
</evidence>
<keyword evidence="2" id="KW-0813">Transport</keyword>
<evidence type="ECO:0000256" key="4">
    <source>
        <dbReference type="ARBA" id="ARBA00022553"/>
    </source>
</evidence>
<name>A0A4Z0D2L7_9FIRM</name>
<feature type="transmembrane region" description="Helical" evidence="12">
    <location>
        <begin position="281"/>
        <end position="304"/>
    </location>
</feature>